<dbReference type="OrthoDB" id="9813383at2"/>
<name>A0A1E3H4G9_9HYPH</name>
<accession>A0A1E3H4G9</accession>
<dbReference type="InterPro" id="IPR029062">
    <property type="entry name" value="Class_I_gatase-like"/>
</dbReference>
<comment type="caution">
    <text evidence="11">The sequence shown here is derived from an EMBL/GenBank/DDBJ whole genome shotgun (WGS) entry which is preliminary data.</text>
</comment>
<comment type="pathway">
    <text evidence="1">Pyrimidine metabolism; CTP biosynthesis via de novo pathway; CTP from UDP: step 2/2.</text>
</comment>
<dbReference type="PROSITE" id="PS51273">
    <property type="entry name" value="GATASE_TYPE_1"/>
    <property type="match status" value="1"/>
</dbReference>
<dbReference type="RefSeq" id="WP_069306328.1">
    <property type="nucleotide sequence ID" value="NZ_MCRJ01000026.1"/>
</dbReference>
<keyword evidence="4 11" id="KW-0436">Ligase</keyword>
<dbReference type="InterPro" id="IPR017926">
    <property type="entry name" value="GATASE"/>
</dbReference>
<evidence type="ECO:0000313" key="12">
    <source>
        <dbReference type="Proteomes" id="UP000094622"/>
    </source>
</evidence>
<comment type="catalytic activity">
    <reaction evidence="9">
        <text>UTP + L-glutamine + ATP + H2O = CTP + L-glutamate + ADP + phosphate + 2 H(+)</text>
        <dbReference type="Rhea" id="RHEA:26426"/>
        <dbReference type="ChEBI" id="CHEBI:15377"/>
        <dbReference type="ChEBI" id="CHEBI:15378"/>
        <dbReference type="ChEBI" id="CHEBI:29985"/>
        <dbReference type="ChEBI" id="CHEBI:30616"/>
        <dbReference type="ChEBI" id="CHEBI:37563"/>
        <dbReference type="ChEBI" id="CHEBI:43474"/>
        <dbReference type="ChEBI" id="CHEBI:46398"/>
        <dbReference type="ChEBI" id="CHEBI:58359"/>
        <dbReference type="ChEBI" id="CHEBI:456216"/>
        <dbReference type="EC" id="6.3.4.2"/>
    </reaction>
</comment>
<dbReference type="InterPro" id="IPR004468">
    <property type="entry name" value="CTP_synthase"/>
</dbReference>
<proteinExistence type="inferred from homology"/>
<dbReference type="PANTHER" id="PTHR11550">
    <property type="entry name" value="CTP SYNTHASE"/>
    <property type="match status" value="1"/>
</dbReference>
<organism evidence="11 12">
    <name type="scientific">Methylobrevis pamukkalensis</name>
    <dbReference type="NCBI Taxonomy" id="1439726"/>
    <lineage>
        <taxon>Bacteria</taxon>
        <taxon>Pseudomonadati</taxon>
        <taxon>Pseudomonadota</taxon>
        <taxon>Alphaproteobacteria</taxon>
        <taxon>Hyphomicrobiales</taxon>
        <taxon>Pleomorphomonadaceae</taxon>
        <taxon>Methylobrevis</taxon>
    </lineage>
</organism>
<evidence type="ECO:0000256" key="5">
    <source>
        <dbReference type="ARBA" id="ARBA00022741"/>
    </source>
</evidence>
<evidence type="ECO:0000256" key="6">
    <source>
        <dbReference type="ARBA" id="ARBA00022840"/>
    </source>
</evidence>
<dbReference type="GO" id="GO:0042802">
    <property type="term" value="F:identical protein binding"/>
    <property type="evidence" value="ECO:0007669"/>
    <property type="project" value="TreeGrafter"/>
</dbReference>
<evidence type="ECO:0000256" key="9">
    <source>
        <dbReference type="ARBA" id="ARBA00047781"/>
    </source>
</evidence>
<dbReference type="Gene3D" id="3.40.50.880">
    <property type="match status" value="1"/>
</dbReference>
<evidence type="ECO:0000256" key="8">
    <source>
        <dbReference type="ARBA" id="ARBA00022975"/>
    </source>
</evidence>
<gene>
    <name evidence="11" type="primary">pyrG_1</name>
    <name evidence="11" type="ORF">A6302_01420</name>
</gene>
<dbReference type="AlphaFoldDB" id="A0A1E3H4G9"/>
<dbReference type="GO" id="GO:0003883">
    <property type="term" value="F:CTP synthase activity"/>
    <property type="evidence" value="ECO:0007669"/>
    <property type="project" value="UniProtKB-EC"/>
</dbReference>
<reference evidence="11 12" key="1">
    <citation type="submission" date="2016-07" db="EMBL/GenBank/DDBJ databases">
        <title>Draft Genome Sequence of Methylobrevis pamukkalensis PK2.</title>
        <authorList>
            <person name="Vasilenko O.V."/>
            <person name="Doronina N.V."/>
            <person name="Shmareva M.N."/>
            <person name="Tarlachkov S.V."/>
            <person name="Mustakhimov I."/>
            <person name="Trotsenko Y.A."/>
        </authorList>
    </citation>
    <scope>NUCLEOTIDE SEQUENCE [LARGE SCALE GENOMIC DNA]</scope>
    <source>
        <strain evidence="11 12">PK2</strain>
    </source>
</reference>
<sequence length="405" mass="41231">MSLLVVHHATGEPALHGAAAAALCKAIGARLVHGPVGFDLARHADAFQHVTRCGQLVASGLLWAERLGLDLSARSTADETVAAALAGDVVLAHRPGDPQSEDHLSEVTGLAGRAGVDMRHFAVRVPGEGADLAVVGEASGAVLATVTRDRYGRVDMPLADVSPKTGAVRIALVGSEHDQREAYPANIAALADAADALGLDLTLVFLDPKLQSADDFAQAAREVGGVLLPGGSDMGNVTGQILAAGAGLDAGLPTLGLCLGMQSMSTAVARRTPGFEAANLEEADPDAPIKTFVPMAGTPGLPVYRLGEATIRAQPGTRIAALLGAAPTVLCNHRYRLAPGLVGPLDGSGLAVGATDATGGIVDAVEHRDHPFYTGMQGHPELSSRRDAPHPLITAFVAAAAGRAS</sequence>
<dbReference type="Proteomes" id="UP000094622">
    <property type="component" value="Unassembled WGS sequence"/>
</dbReference>
<dbReference type="GO" id="GO:0044210">
    <property type="term" value="P:'de novo' CTP biosynthetic process"/>
    <property type="evidence" value="ECO:0007669"/>
    <property type="project" value="UniProtKB-UniPathway"/>
</dbReference>
<keyword evidence="7" id="KW-0315">Glutamine amidotransferase</keyword>
<keyword evidence="8" id="KW-0665">Pyrimidine biosynthesis</keyword>
<keyword evidence="12" id="KW-1185">Reference proteome</keyword>
<feature type="domain" description="Glutamine amidotransferase" evidence="10">
    <location>
        <begin position="185"/>
        <end position="397"/>
    </location>
</feature>
<dbReference type="GO" id="GO:0019856">
    <property type="term" value="P:pyrimidine nucleobase biosynthetic process"/>
    <property type="evidence" value="ECO:0007669"/>
    <property type="project" value="TreeGrafter"/>
</dbReference>
<evidence type="ECO:0000256" key="2">
    <source>
        <dbReference type="ARBA" id="ARBA00007533"/>
    </source>
</evidence>
<keyword evidence="6" id="KW-0067">ATP-binding</keyword>
<dbReference type="GO" id="GO:0005524">
    <property type="term" value="F:ATP binding"/>
    <property type="evidence" value="ECO:0007669"/>
    <property type="project" value="UniProtKB-KW"/>
</dbReference>
<dbReference type="EC" id="6.3.4.2" evidence="3"/>
<evidence type="ECO:0000256" key="4">
    <source>
        <dbReference type="ARBA" id="ARBA00022598"/>
    </source>
</evidence>
<comment type="similarity">
    <text evidence="2">Belongs to the CTP synthase family.</text>
</comment>
<dbReference type="EMBL" id="MCRJ01000026">
    <property type="protein sequence ID" value="ODN71223.1"/>
    <property type="molecule type" value="Genomic_DNA"/>
</dbReference>
<dbReference type="PATRIC" id="fig|1439726.3.peg.1491"/>
<evidence type="ECO:0000313" key="11">
    <source>
        <dbReference type="EMBL" id="ODN71223.1"/>
    </source>
</evidence>
<evidence type="ECO:0000256" key="3">
    <source>
        <dbReference type="ARBA" id="ARBA00012291"/>
    </source>
</evidence>
<dbReference type="PANTHER" id="PTHR11550:SF0">
    <property type="entry name" value="CTP SYNTHASE-RELATED"/>
    <property type="match status" value="1"/>
</dbReference>
<protein>
    <recommendedName>
        <fullName evidence="3">CTP synthase (glutamine hydrolyzing)</fullName>
        <ecNumber evidence="3">6.3.4.2</ecNumber>
    </recommendedName>
</protein>
<evidence type="ECO:0000256" key="7">
    <source>
        <dbReference type="ARBA" id="ARBA00022962"/>
    </source>
</evidence>
<keyword evidence="5" id="KW-0547">Nucleotide-binding</keyword>
<evidence type="ECO:0000259" key="10">
    <source>
        <dbReference type="Pfam" id="PF00117"/>
    </source>
</evidence>
<dbReference type="SUPFAM" id="SSF52317">
    <property type="entry name" value="Class I glutamine amidotransferase-like"/>
    <property type="match status" value="1"/>
</dbReference>
<dbReference type="UniPathway" id="UPA00159">
    <property type="reaction ID" value="UER00277"/>
</dbReference>
<dbReference type="Pfam" id="PF00117">
    <property type="entry name" value="GATase"/>
    <property type="match status" value="1"/>
</dbReference>
<evidence type="ECO:0000256" key="1">
    <source>
        <dbReference type="ARBA" id="ARBA00005171"/>
    </source>
</evidence>